<dbReference type="InterPro" id="IPR038765">
    <property type="entry name" value="Papain-like_cys_pep_sf"/>
</dbReference>
<dbReference type="EMBL" id="CP101740">
    <property type="protein sequence ID" value="UUL82815.1"/>
    <property type="molecule type" value="Genomic_DNA"/>
</dbReference>
<feature type="repeat" description="TPR" evidence="3">
    <location>
        <begin position="851"/>
        <end position="884"/>
    </location>
</feature>
<evidence type="ECO:0000256" key="2">
    <source>
        <dbReference type="ARBA" id="ARBA00022803"/>
    </source>
</evidence>
<dbReference type="Pfam" id="PF13414">
    <property type="entry name" value="TPR_11"/>
    <property type="match status" value="1"/>
</dbReference>
<reference evidence="5" key="1">
    <citation type="submission" date="2022-07" db="EMBL/GenBank/DDBJ databases">
        <title>Sphingomonas sp. nov., a novel bacterium isolated from the north slope of the Mount Everest.</title>
        <authorList>
            <person name="Cui X."/>
            <person name="Liu Y."/>
        </authorList>
    </citation>
    <scope>NUCLEOTIDE SEQUENCE</scope>
    <source>
        <strain evidence="5">S5-59</strain>
    </source>
</reference>
<dbReference type="InterPro" id="IPR024618">
    <property type="entry name" value="DUF3857"/>
</dbReference>
<dbReference type="SUPFAM" id="SSF54001">
    <property type="entry name" value="Cysteine proteinases"/>
    <property type="match status" value="1"/>
</dbReference>
<evidence type="ECO:0000313" key="5">
    <source>
        <dbReference type="EMBL" id="UUL82815.1"/>
    </source>
</evidence>
<sequence>MAVPFALVAGATSAWAGDKPLYEPAPAWVKEAPAPDPANLPADKPQLLISDQQHRIADGGVFAYVRSAVLIANAGMLNEAGTLRLEWLPDQGDLIVHHARILRAGETIDLLAKGERFAVIQRELGLERKMLTGMLTATMNAEGMRVGDVLDFAFTITRKDPVLGGQTSTSMPVLTKPVTAAFARNRLSWDKATPVALRSYFDGAELTPRNAGGFDEVELVGPLPKLPDLPDDMPLRLRPLPMVEASSFADWQAVSRTFAPLYATDGAIAPGSPLAAEVARIKAAGKTPRERAALALQSVQGEIRYLFKGMAGGNYTPQAATQTWSVRYGDCKAKTLLLLAMLRALDIEAEPVLASSDGGDYVPRRLPSAGAFDHVLVRAEIDGASLWLDGTGQGARLSDIDDTPPFRNVLPLRTAGAGLMSLPMRVPARPDVAIWLEIDQTAGIVLPAPYRLRMTMRGQGAEMMRMVTAQGTEDQREAMATQIANQNVGDGRVVSHRLSFDEAANTGSVEIEGIAPAGWGREEGRRYRTIDYAVNTIQFNPDRSRTVWKTIPVATGGPEKMSFTRRVLLPDGGKGYTIEGDRTLPPRLGGMNVTRSFSFDQGVANMEDVIGAAGSEIAPDAIAAERAALTAAERRTLKIMAPADLPRTHELRARAVREGRLKRLDALYAKAIADAEPGDATAYDARARLREGLGDWKGALADVERMVAIDPSGANLYFQAYILYVLGRDAESLAAIEKATAADPSDYNALTYHTARLADAKRHDEALAMIDARIAAGGDEREWATLHKAYLLATQGEIDAAAALADAALGEKPRDVGHLNQRCWLRGQMNVALEAALADCDRAIALGDNPAAALDSRALIHFRAGRLDAARADLEEALALEPDTAAALYLRGLVRQKQGDLKGGATDIADAQAIAPRIADDYTRWGITA</sequence>
<organism evidence="5 6">
    <name type="scientific">Sphingomonas qomolangmaensis</name>
    <dbReference type="NCBI Taxonomy" id="2918765"/>
    <lineage>
        <taxon>Bacteria</taxon>
        <taxon>Pseudomonadati</taxon>
        <taxon>Pseudomonadota</taxon>
        <taxon>Alphaproteobacteria</taxon>
        <taxon>Sphingomonadales</taxon>
        <taxon>Sphingomonadaceae</taxon>
        <taxon>Sphingomonas</taxon>
    </lineage>
</organism>
<dbReference type="PROSITE" id="PS50005">
    <property type="entry name" value="TPR"/>
    <property type="match status" value="1"/>
</dbReference>
<name>A0ABY5LAH5_9SPHN</name>
<dbReference type="InterPro" id="IPR019734">
    <property type="entry name" value="TPR_rpt"/>
</dbReference>
<dbReference type="InterPro" id="IPR050498">
    <property type="entry name" value="Ycf3"/>
</dbReference>
<dbReference type="RefSeq" id="WP_256506666.1">
    <property type="nucleotide sequence ID" value="NZ_CP101740.1"/>
</dbReference>
<dbReference type="Gene3D" id="2.60.40.3140">
    <property type="match status" value="1"/>
</dbReference>
<dbReference type="InterPro" id="IPR011990">
    <property type="entry name" value="TPR-like_helical_dom_sf"/>
</dbReference>
<evidence type="ECO:0000259" key="4">
    <source>
        <dbReference type="Pfam" id="PF12969"/>
    </source>
</evidence>
<dbReference type="Proteomes" id="UP001058533">
    <property type="component" value="Chromosome"/>
</dbReference>
<dbReference type="Gene3D" id="1.25.40.10">
    <property type="entry name" value="Tetratricopeptide repeat domain"/>
    <property type="match status" value="3"/>
</dbReference>
<gene>
    <name evidence="5" type="ORF">NMP03_00790</name>
</gene>
<accession>A0ABY5LAH5</accession>
<keyword evidence="6" id="KW-1185">Reference proteome</keyword>
<proteinExistence type="predicted"/>
<protein>
    <submittedName>
        <fullName evidence="5">DUF3857 domain-containing protein</fullName>
    </submittedName>
</protein>
<evidence type="ECO:0000256" key="3">
    <source>
        <dbReference type="PROSITE-ProRule" id="PRU00339"/>
    </source>
</evidence>
<dbReference type="PANTHER" id="PTHR44858:SF1">
    <property type="entry name" value="UDP-N-ACETYLGLUCOSAMINE--PEPTIDE N-ACETYLGLUCOSAMINYLTRANSFERASE SPINDLY-RELATED"/>
    <property type="match status" value="1"/>
</dbReference>
<keyword evidence="2 3" id="KW-0802">TPR repeat</keyword>
<keyword evidence="1" id="KW-0677">Repeat</keyword>
<dbReference type="SUPFAM" id="SSF48452">
    <property type="entry name" value="TPR-like"/>
    <property type="match status" value="1"/>
</dbReference>
<feature type="domain" description="DUF3857" evidence="4">
    <location>
        <begin position="58"/>
        <end position="209"/>
    </location>
</feature>
<evidence type="ECO:0000256" key="1">
    <source>
        <dbReference type="ARBA" id="ARBA00022737"/>
    </source>
</evidence>
<dbReference type="PANTHER" id="PTHR44858">
    <property type="entry name" value="TETRATRICOPEPTIDE REPEAT PROTEIN 6"/>
    <property type="match status" value="1"/>
</dbReference>
<dbReference type="SMART" id="SM00028">
    <property type="entry name" value="TPR"/>
    <property type="match status" value="5"/>
</dbReference>
<dbReference type="Gene3D" id="3.10.620.30">
    <property type="match status" value="1"/>
</dbReference>
<dbReference type="Pfam" id="PF12969">
    <property type="entry name" value="DUF3857"/>
    <property type="match status" value="1"/>
</dbReference>
<evidence type="ECO:0000313" key="6">
    <source>
        <dbReference type="Proteomes" id="UP001058533"/>
    </source>
</evidence>